<dbReference type="EC" id="1.16.-.-" evidence="4"/>
<dbReference type="NCBIfam" id="NF006975">
    <property type="entry name" value="PRK09448.1"/>
    <property type="match status" value="1"/>
</dbReference>
<feature type="domain" description="Ferritin/DPS" evidence="3">
    <location>
        <begin position="27"/>
        <end position="166"/>
    </location>
</feature>
<comment type="caution">
    <text evidence="4">The sequence shown here is derived from an EMBL/GenBank/DDBJ whole genome shotgun (WGS) entry which is preliminary data.</text>
</comment>
<dbReference type="PROSITE" id="PS00818">
    <property type="entry name" value="DPS_1"/>
    <property type="match status" value="1"/>
</dbReference>
<protein>
    <submittedName>
        <fullName evidence="4">DNA protection during starvation protein</fullName>
        <ecNumber evidence="4">1.16.-.-</ecNumber>
    </submittedName>
</protein>
<dbReference type="PANTHER" id="PTHR42932">
    <property type="entry name" value="GENERAL STRESS PROTEIN 20U"/>
    <property type="match status" value="1"/>
</dbReference>
<keyword evidence="4" id="KW-0560">Oxidoreductase</keyword>
<evidence type="ECO:0000256" key="2">
    <source>
        <dbReference type="RuleBase" id="RU003875"/>
    </source>
</evidence>
<dbReference type="Pfam" id="PF00210">
    <property type="entry name" value="Ferritin"/>
    <property type="match status" value="1"/>
</dbReference>
<dbReference type="PROSITE" id="PS00819">
    <property type="entry name" value="DPS_2"/>
    <property type="match status" value="1"/>
</dbReference>
<reference evidence="4 5" key="1">
    <citation type="journal article" date="2013" name="Front. Microbiol.">
        <title>Comparative genomic analyses of the cyanobacterium, Lyngbya aestuarii BL J, a powerful hydrogen producer.</title>
        <authorList>
            <person name="Kothari A."/>
            <person name="Vaughn M."/>
            <person name="Garcia-Pichel F."/>
        </authorList>
    </citation>
    <scope>NUCLEOTIDE SEQUENCE [LARGE SCALE GENOMIC DNA]</scope>
    <source>
        <strain evidence="4 5">BL J</strain>
    </source>
</reference>
<evidence type="ECO:0000259" key="3">
    <source>
        <dbReference type="Pfam" id="PF00210"/>
    </source>
</evidence>
<comment type="similarity">
    <text evidence="1 2">Belongs to the Dps family.</text>
</comment>
<dbReference type="OrthoDB" id="9797023at2"/>
<dbReference type="AlphaFoldDB" id="U7QJW0"/>
<organism evidence="4 5">
    <name type="scientific">Lyngbya aestuarii BL J</name>
    <dbReference type="NCBI Taxonomy" id="1348334"/>
    <lineage>
        <taxon>Bacteria</taxon>
        <taxon>Bacillati</taxon>
        <taxon>Cyanobacteriota</taxon>
        <taxon>Cyanophyceae</taxon>
        <taxon>Oscillatoriophycideae</taxon>
        <taxon>Oscillatoriales</taxon>
        <taxon>Microcoleaceae</taxon>
        <taxon>Lyngbya</taxon>
    </lineage>
</organism>
<dbReference type="GO" id="GO:0008199">
    <property type="term" value="F:ferric iron binding"/>
    <property type="evidence" value="ECO:0007669"/>
    <property type="project" value="InterPro"/>
</dbReference>
<dbReference type="Gene3D" id="1.20.1260.10">
    <property type="match status" value="1"/>
</dbReference>
<dbReference type="InterPro" id="IPR023188">
    <property type="entry name" value="DPS_DNA-bd_CS"/>
</dbReference>
<dbReference type="PATRIC" id="fig|1348334.3.peg.2399"/>
<dbReference type="CDD" id="cd01043">
    <property type="entry name" value="DPS"/>
    <property type="match status" value="1"/>
</dbReference>
<dbReference type="SUPFAM" id="SSF47240">
    <property type="entry name" value="Ferritin-like"/>
    <property type="match status" value="1"/>
</dbReference>
<dbReference type="InterPro" id="IPR009078">
    <property type="entry name" value="Ferritin-like_SF"/>
</dbReference>
<accession>U7QJW0</accession>
<dbReference type="InterPro" id="IPR008331">
    <property type="entry name" value="Ferritin_DPS_dom"/>
</dbReference>
<name>U7QJW0_9CYAN</name>
<dbReference type="GO" id="GO:0016722">
    <property type="term" value="F:oxidoreductase activity, acting on metal ions"/>
    <property type="evidence" value="ECO:0007669"/>
    <property type="project" value="InterPro"/>
</dbReference>
<dbReference type="PANTHER" id="PTHR42932:SF3">
    <property type="entry name" value="DNA PROTECTION DURING STARVATION PROTEIN"/>
    <property type="match status" value="1"/>
</dbReference>
<dbReference type="Proteomes" id="UP000017127">
    <property type="component" value="Unassembled WGS sequence"/>
</dbReference>
<dbReference type="InterPro" id="IPR012347">
    <property type="entry name" value="Ferritin-like"/>
</dbReference>
<dbReference type="InterPro" id="IPR002177">
    <property type="entry name" value="DPS_DNA-bd"/>
</dbReference>
<sequence>MSTQNLKTRLYPSRIDFAVCTRQEVAAILNATLATTLDLKTQTKQAHWNVKGMHFYSLHTLFDEIAGELEGYVDMVAERVTALGGFAMGTARVAATDSILPEYPFDILDGKDHVIALSDRFAMYAQHVREAIDKTDDLGDADTADLYTEISRTVDMRLWFLEAHLQGSEGNATNGNSSATKTAAQVK</sequence>
<gene>
    <name evidence="4" type="ORF">M595_2474</name>
</gene>
<dbReference type="EMBL" id="AUZM01000020">
    <property type="protein sequence ID" value="ERT07547.1"/>
    <property type="molecule type" value="Genomic_DNA"/>
</dbReference>
<dbReference type="PIRSF" id="PIRSF005900">
    <property type="entry name" value="Dps"/>
    <property type="match status" value="1"/>
</dbReference>
<evidence type="ECO:0000313" key="4">
    <source>
        <dbReference type="EMBL" id="ERT07547.1"/>
    </source>
</evidence>
<proteinExistence type="inferred from homology"/>
<dbReference type="PRINTS" id="PR01346">
    <property type="entry name" value="HELNAPAPROT"/>
</dbReference>
<dbReference type="RefSeq" id="WP_023066211.1">
    <property type="nucleotide sequence ID" value="NZ_AUZM01000020.1"/>
</dbReference>
<evidence type="ECO:0000256" key="1">
    <source>
        <dbReference type="ARBA" id="ARBA00009497"/>
    </source>
</evidence>
<evidence type="ECO:0000313" key="5">
    <source>
        <dbReference type="Proteomes" id="UP000017127"/>
    </source>
</evidence>
<keyword evidence="5" id="KW-1185">Reference proteome</keyword>